<dbReference type="AlphaFoldDB" id="A0A8H6Z1J0"/>
<name>A0A8H6Z1J0_9AGAR</name>
<dbReference type="Proteomes" id="UP000623467">
    <property type="component" value="Unassembled WGS sequence"/>
</dbReference>
<proteinExistence type="predicted"/>
<evidence type="ECO:0000313" key="3">
    <source>
        <dbReference type="EMBL" id="KAF7370523.1"/>
    </source>
</evidence>
<comment type="caution">
    <text evidence="3">The sequence shown here is derived from an EMBL/GenBank/DDBJ whole genome shotgun (WGS) entry which is preliminary data.</text>
</comment>
<feature type="region of interest" description="Disordered" evidence="2">
    <location>
        <begin position="1"/>
        <end position="24"/>
    </location>
</feature>
<protein>
    <submittedName>
        <fullName evidence="3">Uncharacterized protein</fullName>
    </submittedName>
</protein>
<dbReference type="EMBL" id="JACAZH010000004">
    <property type="protein sequence ID" value="KAF7370523.1"/>
    <property type="molecule type" value="Genomic_DNA"/>
</dbReference>
<organism evidence="3 4">
    <name type="scientific">Mycena sanguinolenta</name>
    <dbReference type="NCBI Taxonomy" id="230812"/>
    <lineage>
        <taxon>Eukaryota</taxon>
        <taxon>Fungi</taxon>
        <taxon>Dikarya</taxon>
        <taxon>Basidiomycota</taxon>
        <taxon>Agaricomycotina</taxon>
        <taxon>Agaricomycetes</taxon>
        <taxon>Agaricomycetidae</taxon>
        <taxon>Agaricales</taxon>
        <taxon>Marasmiineae</taxon>
        <taxon>Mycenaceae</taxon>
        <taxon>Mycena</taxon>
    </lineage>
</organism>
<feature type="compositionally biased region" description="Low complexity" evidence="2">
    <location>
        <begin position="1"/>
        <end position="14"/>
    </location>
</feature>
<keyword evidence="4" id="KW-1185">Reference proteome</keyword>
<evidence type="ECO:0000256" key="1">
    <source>
        <dbReference type="SAM" id="Coils"/>
    </source>
</evidence>
<evidence type="ECO:0000256" key="2">
    <source>
        <dbReference type="SAM" id="MobiDB-lite"/>
    </source>
</evidence>
<reference evidence="3" key="1">
    <citation type="submission" date="2020-05" db="EMBL/GenBank/DDBJ databases">
        <title>Mycena genomes resolve the evolution of fungal bioluminescence.</title>
        <authorList>
            <person name="Tsai I.J."/>
        </authorList>
    </citation>
    <scope>NUCLEOTIDE SEQUENCE</scope>
    <source>
        <strain evidence="3">160909Yilan</strain>
    </source>
</reference>
<sequence>MGSASSSHSSSPRHSFTHSKMPKAVPFVPKPAMAKLPLAVRKDIRDNFDAKKDDFQARIKELTGVDFTININAAEVWAYADADNTSAGSCFSGYVEGFISALKTFMTKFEDNGKEFFNAAVTQSELTLTVNTLGDKAETIDSAVKDGVYCILFHQERLGYNQSWLDSTMLPAIESAPREGFSLSAKNSIENDYEAEIEELQEEINKLCGADFTLDPNFEENYKALTAAGDKVSSDWQKSIGGTVLRYFQGLKYQLECQGFKDDTMLQEGLQEVVETKTFKVRVVPKANSTTETVLEDGVIYLQCDADRWGYNANYMGEGLIKLL</sequence>
<accession>A0A8H6Z1J0</accession>
<keyword evidence="1" id="KW-0175">Coiled coil</keyword>
<gene>
    <name evidence="3" type="ORF">MSAN_00684300</name>
</gene>
<feature type="coiled-coil region" evidence="1">
    <location>
        <begin position="183"/>
        <end position="210"/>
    </location>
</feature>
<evidence type="ECO:0000313" key="4">
    <source>
        <dbReference type="Proteomes" id="UP000623467"/>
    </source>
</evidence>
<dbReference type="OrthoDB" id="2364174at2759"/>